<gene>
    <name evidence="1" type="ORF">HORIV_23400</name>
</gene>
<dbReference type="EMBL" id="AP019416">
    <property type="protein sequence ID" value="BBI49919.1"/>
    <property type="molecule type" value="Genomic_DNA"/>
</dbReference>
<protein>
    <recommendedName>
        <fullName evidence="3">ADP-ribosylglycohydrolase</fullName>
    </recommendedName>
</protein>
<dbReference type="Gene3D" id="1.10.4080.10">
    <property type="entry name" value="ADP-ribosylation/Crystallin J1"/>
    <property type="match status" value="1"/>
</dbReference>
<keyword evidence="2" id="KW-1185">Reference proteome</keyword>
<name>A0ABM7GH42_9GAMM</name>
<evidence type="ECO:0008006" key="3">
    <source>
        <dbReference type="Google" id="ProtNLM"/>
    </source>
</evidence>
<sequence>MFLRLFGILRLAQGDLWRGLLIAANAGDDTDTIGAIVGAMAGALGGDVPPAAEAQVMAANDLDIDAVARGCWHCAL</sequence>
<dbReference type="SUPFAM" id="SSF101478">
    <property type="entry name" value="ADP-ribosylglycohydrolase"/>
    <property type="match status" value="1"/>
</dbReference>
<dbReference type="Pfam" id="PF03747">
    <property type="entry name" value="ADP_ribosyl_GH"/>
    <property type="match status" value="1"/>
</dbReference>
<evidence type="ECO:0000313" key="2">
    <source>
        <dbReference type="Proteomes" id="UP000289555"/>
    </source>
</evidence>
<dbReference type="Proteomes" id="UP000289555">
    <property type="component" value="Chromosome"/>
</dbReference>
<dbReference type="InterPro" id="IPR005502">
    <property type="entry name" value="Ribosyl_crysJ1"/>
</dbReference>
<evidence type="ECO:0000313" key="1">
    <source>
        <dbReference type="EMBL" id="BBI49919.1"/>
    </source>
</evidence>
<reference evidence="2" key="1">
    <citation type="journal article" date="2019" name="Microbiol. Resour. Announc.">
        <title>Complete Genome Sequence of Halomonas olivaria, a Moderately Halophilic Bacterium Isolated from Olive Processing Effluents, Obtained by Nanopore Sequencing.</title>
        <authorList>
            <person name="Nagata S."/>
            <person name="Ii K.M."/>
            <person name="Tsukimi T."/>
            <person name="Miura M.C."/>
            <person name="Galipon J."/>
            <person name="Arakawa K."/>
        </authorList>
    </citation>
    <scope>NUCLEOTIDE SEQUENCE [LARGE SCALE GENOMIC DNA]</scope>
    <source>
        <strain evidence="2">TYRC17</strain>
    </source>
</reference>
<dbReference type="InterPro" id="IPR036705">
    <property type="entry name" value="Ribosyl_crysJ1_sf"/>
</dbReference>
<accession>A0ABM7GH42</accession>
<proteinExistence type="predicted"/>
<organism evidence="1 2">
    <name type="scientific">Vreelandella olivaria</name>
    <dbReference type="NCBI Taxonomy" id="390919"/>
    <lineage>
        <taxon>Bacteria</taxon>
        <taxon>Pseudomonadati</taxon>
        <taxon>Pseudomonadota</taxon>
        <taxon>Gammaproteobacteria</taxon>
        <taxon>Oceanospirillales</taxon>
        <taxon>Halomonadaceae</taxon>
        <taxon>Vreelandella</taxon>
    </lineage>
</organism>